<reference evidence="4" key="2">
    <citation type="submission" date="2020-09" db="EMBL/GenBank/DDBJ databases">
        <authorList>
            <person name="Sun Q."/>
            <person name="Zhou Y."/>
        </authorList>
    </citation>
    <scope>NUCLEOTIDE SEQUENCE</scope>
    <source>
        <strain evidence="4">CGMCC 1.15762</strain>
    </source>
</reference>
<dbReference type="InterPro" id="IPR024134">
    <property type="entry name" value="SOD_Cu/Zn_/chaperone"/>
</dbReference>
<dbReference type="Pfam" id="PF00080">
    <property type="entry name" value="Sod_Cu"/>
    <property type="match status" value="1"/>
</dbReference>
<name>A0A8J3EG76_9RHOB</name>
<feature type="signal peptide" evidence="2">
    <location>
        <begin position="1"/>
        <end position="22"/>
    </location>
</feature>
<organism evidence="4 5">
    <name type="scientific">Salipiger pallidus</name>
    <dbReference type="NCBI Taxonomy" id="1775170"/>
    <lineage>
        <taxon>Bacteria</taxon>
        <taxon>Pseudomonadati</taxon>
        <taxon>Pseudomonadota</taxon>
        <taxon>Alphaproteobacteria</taxon>
        <taxon>Rhodobacterales</taxon>
        <taxon>Roseobacteraceae</taxon>
        <taxon>Salipiger</taxon>
    </lineage>
</organism>
<dbReference type="InterPro" id="IPR018152">
    <property type="entry name" value="SOD_Cu/Zn_BS"/>
</dbReference>
<dbReference type="Proteomes" id="UP000617145">
    <property type="component" value="Unassembled WGS sequence"/>
</dbReference>
<evidence type="ECO:0000256" key="2">
    <source>
        <dbReference type="SAM" id="SignalP"/>
    </source>
</evidence>
<dbReference type="CDD" id="cd00305">
    <property type="entry name" value="Cu-Zn_Superoxide_Dismutase"/>
    <property type="match status" value="1"/>
</dbReference>
<comment type="caution">
    <text evidence="4">The sequence shown here is derived from an EMBL/GenBank/DDBJ whole genome shotgun (WGS) entry which is preliminary data.</text>
</comment>
<dbReference type="RefSeq" id="WP_188789613.1">
    <property type="nucleotide sequence ID" value="NZ_BMJV01000002.1"/>
</dbReference>
<dbReference type="AlphaFoldDB" id="A0A8J3EG76"/>
<dbReference type="GO" id="GO:0006801">
    <property type="term" value="P:superoxide metabolic process"/>
    <property type="evidence" value="ECO:0007669"/>
    <property type="project" value="InterPro"/>
</dbReference>
<feature type="domain" description="Superoxide dismutase copper/zinc binding" evidence="3">
    <location>
        <begin position="44"/>
        <end position="172"/>
    </location>
</feature>
<keyword evidence="2" id="KW-0732">Signal</keyword>
<protein>
    <submittedName>
        <fullName evidence="4">Superoxide dismutase [Cu-Zn]</fullName>
    </submittedName>
</protein>
<dbReference type="Gene3D" id="2.60.40.200">
    <property type="entry name" value="Superoxide dismutase, copper/zinc binding domain"/>
    <property type="match status" value="1"/>
</dbReference>
<evidence type="ECO:0000313" key="4">
    <source>
        <dbReference type="EMBL" id="GGG68929.1"/>
    </source>
</evidence>
<sequence length="176" mass="17934">MKQTTALVAALCAASIAGPALAQSEMDMPDATATLSNTDGETVGEVQLFETAEGILARVTAENIEEGWHGFHLHEIGDCSADDFSSAGDHYAPDGNSHGLLSDGPAHAGDLPNIYADADGNIEADVTSTALTINGDMAPIMDEDGSAFIIHEGPDSYGEEAGAGSRVACGVVEVAS</sequence>
<gene>
    <name evidence="4" type="ORF">GCM10011415_15280</name>
</gene>
<dbReference type="GO" id="GO:0005507">
    <property type="term" value="F:copper ion binding"/>
    <property type="evidence" value="ECO:0007669"/>
    <property type="project" value="InterPro"/>
</dbReference>
<evidence type="ECO:0000313" key="5">
    <source>
        <dbReference type="Proteomes" id="UP000617145"/>
    </source>
</evidence>
<dbReference type="EMBL" id="BMJV01000002">
    <property type="protein sequence ID" value="GGG68929.1"/>
    <property type="molecule type" value="Genomic_DNA"/>
</dbReference>
<evidence type="ECO:0000259" key="3">
    <source>
        <dbReference type="Pfam" id="PF00080"/>
    </source>
</evidence>
<dbReference type="InterPro" id="IPR036423">
    <property type="entry name" value="SOD-like_Cu/Zn_dom_sf"/>
</dbReference>
<dbReference type="SUPFAM" id="SSF49329">
    <property type="entry name" value="Cu,Zn superoxide dismutase-like"/>
    <property type="match status" value="1"/>
</dbReference>
<accession>A0A8J3EG76</accession>
<keyword evidence="5" id="KW-1185">Reference proteome</keyword>
<dbReference type="PRINTS" id="PR00068">
    <property type="entry name" value="CUZNDISMTASE"/>
</dbReference>
<proteinExistence type="inferred from homology"/>
<evidence type="ECO:0000256" key="1">
    <source>
        <dbReference type="ARBA" id="ARBA00010457"/>
    </source>
</evidence>
<dbReference type="PROSITE" id="PS00087">
    <property type="entry name" value="SOD_CU_ZN_1"/>
    <property type="match status" value="1"/>
</dbReference>
<feature type="chain" id="PRO_5035221800" evidence="2">
    <location>
        <begin position="23"/>
        <end position="176"/>
    </location>
</feature>
<dbReference type="PANTHER" id="PTHR10003">
    <property type="entry name" value="SUPEROXIDE DISMUTASE CU-ZN -RELATED"/>
    <property type="match status" value="1"/>
</dbReference>
<dbReference type="InterPro" id="IPR001424">
    <property type="entry name" value="SOD_Cu_Zn_dom"/>
</dbReference>
<comment type="similarity">
    <text evidence="1">Belongs to the Cu-Zn superoxide dismutase family.</text>
</comment>
<reference evidence="4" key="1">
    <citation type="journal article" date="2014" name="Int. J. Syst. Evol. Microbiol.">
        <title>Complete genome sequence of Corynebacterium casei LMG S-19264T (=DSM 44701T), isolated from a smear-ripened cheese.</title>
        <authorList>
            <consortium name="US DOE Joint Genome Institute (JGI-PGF)"/>
            <person name="Walter F."/>
            <person name="Albersmeier A."/>
            <person name="Kalinowski J."/>
            <person name="Ruckert C."/>
        </authorList>
    </citation>
    <scope>NUCLEOTIDE SEQUENCE</scope>
    <source>
        <strain evidence="4">CGMCC 1.15762</strain>
    </source>
</reference>